<dbReference type="PROSITE" id="PS50011">
    <property type="entry name" value="PROTEIN_KINASE_DOM"/>
    <property type="match status" value="1"/>
</dbReference>
<dbReference type="GO" id="GO:0004672">
    <property type="term" value="F:protein kinase activity"/>
    <property type="evidence" value="ECO:0007669"/>
    <property type="project" value="InterPro"/>
</dbReference>
<dbReference type="AlphaFoldDB" id="R7S3P5"/>
<keyword evidence="3" id="KW-0808">Transferase</keyword>
<dbReference type="eggNOG" id="KOG0603">
    <property type="taxonomic scope" value="Eukaryota"/>
</dbReference>
<dbReference type="SMART" id="SM00220">
    <property type="entry name" value="S_TKc"/>
    <property type="match status" value="1"/>
</dbReference>
<dbReference type="GO" id="GO:0005524">
    <property type="term" value="F:ATP binding"/>
    <property type="evidence" value="ECO:0007669"/>
    <property type="project" value="InterPro"/>
</dbReference>
<protein>
    <submittedName>
        <fullName evidence="3">Kinase-like protein</fullName>
    </submittedName>
</protein>
<dbReference type="EMBL" id="JH687554">
    <property type="protein sequence ID" value="EIN04422.1"/>
    <property type="molecule type" value="Genomic_DNA"/>
</dbReference>
<evidence type="ECO:0000313" key="4">
    <source>
        <dbReference type="Proteomes" id="UP000054196"/>
    </source>
</evidence>
<dbReference type="InterPro" id="IPR011009">
    <property type="entry name" value="Kinase-like_dom_sf"/>
</dbReference>
<dbReference type="Gene3D" id="1.10.510.10">
    <property type="entry name" value="Transferase(Phosphotransferase) domain 1"/>
    <property type="match status" value="1"/>
</dbReference>
<reference evidence="4" key="1">
    <citation type="journal article" date="2012" name="Science">
        <title>The Paleozoic origin of enzymatic lignin decomposition reconstructed from 31 fungal genomes.</title>
        <authorList>
            <person name="Floudas D."/>
            <person name="Binder M."/>
            <person name="Riley R."/>
            <person name="Barry K."/>
            <person name="Blanchette R.A."/>
            <person name="Henrissat B."/>
            <person name="Martinez A.T."/>
            <person name="Otillar R."/>
            <person name="Spatafora J.W."/>
            <person name="Yadav J.S."/>
            <person name="Aerts A."/>
            <person name="Benoit I."/>
            <person name="Boyd A."/>
            <person name="Carlson A."/>
            <person name="Copeland A."/>
            <person name="Coutinho P.M."/>
            <person name="de Vries R.P."/>
            <person name="Ferreira P."/>
            <person name="Findley K."/>
            <person name="Foster B."/>
            <person name="Gaskell J."/>
            <person name="Glotzer D."/>
            <person name="Gorecki P."/>
            <person name="Heitman J."/>
            <person name="Hesse C."/>
            <person name="Hori C."/>
            <person name="Igarashi K."/>
            <person name="Jurgens J.A."/>
            <person name="Kallen N."/>
            <person name="Kersten P."/>
            <person name="Kohler A."/>
            <person name="Kuees U."/>
            <person name="Kumar T.K.A."/>
            <person name="Kuo A."/>
            <person name="LaButti K."/>
            <person name="Larrondo L.F."/>
            <person name="Lindquist E."/>
            <person name="Ling A."/>
            <person name="Lombard V."/>
            <person name="Lucas S."/>
            <person name="Lundell T."/>
            <person name="Martin R."/>
            <person name="McLaughlin D.J."/>
            <person name="Morgenstern I."/>
            <person name="Morin E."/>
            <person name="Murat C."/>
            <person name="Nagy L.G."/>
            <person name="Nolan M."/>
            <person name="Ohm R.A."/>
            <person name="Patyshakuliyeva A."/>
            <person name="Rokas A."/>
            <person name="Ruiz-Duenas F.J."/>
            <person name="Sabat G."/>
            <person name="Salamov A."/>
            <person name="Samejima M."/>
            <person name="Schmutz J."/>
            <person name="Slot J.C."/>
            <person name="St John F."/>
            <person name="Stenlid J."/>
            <person name="Sun H."/>
            <person name="Sun S."/>
            <person name="Syed K."/>
            <person name="Tsang A."/>
            <person name="Wiebenga A."/>
            <person name="Young D."/>
            <person name="Pisabarro A."/>
            <person name="Eastwood D.C."/>
            <person name="Martin F."/>
            <person name="Cullen D."/>
            <person name="Grigoriev I.V."/>
            <person name="Hibbett D.S."/>
        </authorList>
    </citation>
    <scope>NUCLEOTIDE SEQUENCE [LARGE SCALE GENOMIC DNA]</scope>
    <source>
        <strain evidence="4">HHB-11173 SS5</strain>
    </source>
</reference>
<dbReference type="KEGG" id="psq:PUNSTDRAFT_138464"/>
<organism evidence="3 4">
    <name type="scientific">Punctularia strigosozonata (strain HHB-11173)</name>
    <name type="common">White-rot fungus</name>
    <dbReference type="NCBI Taxonomy" id="741275"/>
    <lineage>
        <taxon>Eukaryota</taxon>
        <taxon>Fungi</taxon>
        <taxon>Dikarya</taxon>
        <taxon>Basidiomycota</taxon>
        <taxon>Agaricomycotina</taxon>
        <taxon>Agaricomycetes</taxon>
        <taxon>Corticiales</taxon>
        <taxon>Punctulariaceae</taxon>
        <taxon>Punctularia</taxon>
    </lineage>
</organism>
<dbReference type="HOGENOM" id="CLU_027367_0_0_1"/>
<dbReference type="Proteomes" id="UP000054196">
    <property type="component" value="Unassembled WGS sequence"/>
</dbReference>
<dbReference type="InterPro" id="IPR000719">
    <property type="entry name" value="Prot_kinase_dom"/>
</dbReference>
<dbReference type="SUPFAM" id="SSF56112">
    <property type="entry name" value="Protein kinase-like (PK-like)"/>
    <property type="match status" value="1"/>
</dbReference>
<sequence>MPPSAEPILHLADPAVFAKRASARYELRGQAWAYLESPIHCMLNLLFSNESRSWGICYDATEEEQLQAEGRGEEPLSEVSMSNPVAIVSLIDDNVLEGRKEGVRVEIQRTDVSVRIYVDGTLLKYGDKCALLPDATVRVNYVDYVYRSLWDITSTPYSAGHYRLDPKPILDVGRTAIYVAKHIQTNHAVVVKTISVPVEELSKAASMIRMCDELIHENIVRPCDWYMCPEDLGAPVRRISIVTPLAPRGNLYDFTIARGNLCEPVARSVMAQLVDGLLYMHGRDILHGNVRPENILVYQESESGIPTIKLSGFSFARRSDDYESDVEASDCVKALCDSDVEASDHIFFIMSILRGSMQNMQGMTISVEWSPPELLQCQYSELSEAFSVGAVMFFILRGKPLYYVDDKKRQTSPQRQIEERRSNHTMDGESTMSIDAHLIIKCMTRMAPSGRLSLGGARYHQWLRQVQVPPPCSEPYDYDDPVVQAFINEDRRPANLTNVMGTCLDSTEHPTYDQDILPYASPEGSPSLDERPWTPENSLVYAYIDDWGINSNDSNDWETSPAAAIHAVPTSKDPVDRASFHPSGISDIDTDTDACTVDANTVCEYDGFLNAELDLCPSEQRTNSETTMPSNPWSRANRRRARSFFGAVHDVVIASTGPSALDRPRGEGKVKLARSDSTSPKEARMDVMNNIDRGVLIDTGAVNSEAKTGVDDLLEAVAGLEVKQGT</sequence>
<keyword evidence="3" id="KW-0418">Kinase</keyword>
<feature type="region of interest" description="Disordered" evidence="1">
    <location>
        <begin position="658"/>
        <end position="682"/>
    </location>
</feature>
<dbReference type="Pfam" id="PF00069">
    <property type="entry name" value="Pkinase"/>
    <property type="match status" value="1"/>
</dbReference>
<evidence type="ECO:0000256" key="1">
    <source>
        <dbReference type="SAM" id="MobiDB-lite"/>
    </source>
</evidence>
<dbReference type="OrthoDB" id="8693905at2759"/>
<feature type="compositionally biased region" description="Basic and acidic residues" evidence="1">
    <location>
        <begin position="662"/>
        <end position="682"/>
    </location>
</feature>
<dbReference type="PANTHER" id="PTHR24347">
    <property type="entry name" value="SERINE/THREONINE-PROTEIN KINASE"/>
    <property type="match status" value="1"/>
</dbReference>
<accession>R7S3P5</accession>
<dbReference type="RefSeq" id="XP_007388217.1">
    <property type="nucleotide sequence ID" value="XM_007388155.1"/>
</dbReference>
<proteinExistence type="predicted"/>
<keyword evidence="4" id="KW-1185">Reference proteome</keyword>
<feature type="domain" description="Protein kinase" evidence="2">
    <location>
        <begin position="163"/>
        <end position="463"/>
    </location>
</feature>
<evidence type="ECO:0000313" key="3">
    <source>
        <dbReference type="EMBL" id="EIN04422.1"/>
    </source>
</evidence>
<evidence type="ECO:0000259" key="2">
    <source>
        <dbReference type="PROSITE" id="PS50011"/>
    </source>
</evidence>
<name>R7S3P5_PUNST</name>
<dbReference type="GeneID" id="18880093"/>
<gene>
    <name evidence="3" type="ORF">PUNSTDRAFT_138464</name>
</gene>